<keyword evidence="3" id="KW-0732">Signal</keyword>
<dbReference type="AlphaFoldDB" id="A0AAV5UII8"/>
<keyword evidence="2" id="KW-1133">Transmembrane helix</keyword>
<proteinExistence type="predicted"/>
<feature type="region of interest" description="Disordered" evidence="1">
    <location>
        <begin position="246"/>
        <end position="308"/>
    </location>
</feature>
<feature type="compositionally biased region" description="Low complexity" evidence="1">
    <location>
        <begin position="123"/>
        <end position="132"/>
    </location>
</feature>
<name>A0AAV5UII8_9BILA</name>
<protein>
    <submittedName>
        <fullName evidence="4">Uncharacterized protein</fullName>
    </submittedName>
</protein>
<feature type="signal peptide" evidence="3">
    <location>
        <begin position="1"/>
        <end position="17"/>
    </location>
</feature>
<feature type="transmembrane region" description="Helical" evidence="2">
    <location>
        <begin position="352"/>
        <end position="375"/>
    </location>
</feature>
<sequence length="409" mass="42414">ITKSLFLLLLAAPLIRSAEISCVGTAGQCTSGFCFDRISDASNSVESACSKDGLCAVSGCEMTGGKFVCCCSENSCNGQPIAELKKRLEQWKRDKDDAAHPAHPKATRRALSEFGDDEEEETTPNPAAAPLDLKPPAPSTEIPLVRPTATAAAATAAPAAANTVPVVVPVATTTTSQAPATITTTPSPTQAPTQAPTTTPVAPTIAETTPAASVAAAAATTTEDVPETTETPSAPIVVPVVITEAATTTTTEAPTTTSSTTTTTTTTEAPTSTSTTTSTTTTTTTTTTTQAPTTPVSRTAAPTTTTTRAPETTTVLLLRAPEMPKIELDVPRPTEAEDEDVEPSGVFSSFPPLWVCAFVILLLALCFFAAIAACVKVRRNWKRSTERTSRAHVEQNRPLVQATSPQNNA</sequence>
<evidence type="ECO:0000256" key="2">
    <source>
        <dbReference type="SAM" id="Phobius"/>
    </source>
</evidence>
<reference evidence="4" key="1">
    <citation type="submission" date="2023-10" db="EMBL/GenBank/DDBJ databases">
        <title>Genome assembly of Pristionchus species.</title>
        <authorList>
            <person name="Yoshida K."/>
            <person name="Sommer R.J."/>
        </authorList>
    </citation>
    <scope>NUCLEOTIDE SEQUENCE</scope>
    <source>
        <strain evidence="4">RS0144</strain>
    </source>
</reference>
<gene>
    <name evidence="4" type="ORF">PENTCL1PPCAC_28302</name>
    <name evidence="5" type="ORF">PENTCL1PPCAC_30446</name>
</gene>
<accession>A0AAV5UII8</accession>
<dbReference type="EMBL" id="BTSX01000050">
    <property type="protein sequence ID" value="GMT08272.1"/>
    <property type="molecule type" value="Genomic_DNA"/>
</dbReference>
<organism evidence="4 6">
    <name type="scientific">Pristionchus entomophagus</name>
    <dbReference type="NCBI Taxonomy" id="358040"/>
    <lineage>
        <taxon>Eukaryota</taxon>
        <taxon>Metazoa</taxon>
        <taxon>Ecdysozoa</taxon>
        <taxon>Nematoda</taxon>
        <taxon>Chromadorea</taxon>
        <taxon>Rhabditida</taxon>
        <taxon>Rhabditina</taxon>
        <taxon>Diplogasteromorpha</taxon>
        <taxon>Diplogasteroidea</taxon>
        <taxon>Neodiplogasteridae</taxon>
        <taxon>Pristionchus</taxon>
    </lineage>
</organism>
<feature type="region of interest" description="Disordered" evidence="1">
    <location>
        <begin position="178"/>
        <end position="200"/>
    </location>
</feature>
<comment type="caution">
    <text evidence="4">The sequence shown here is derived from an EMBL/GenBank/DDBJ whole genome shotgun (WGS) entry which is preliminary data.</text>
</comment>
<evidence type="ECO:0000256" key="1">
    <source>
        <dbReference type="SAM" id="MobiDB-lite"/>
    </source>
</evidence>
<feature type="region of interest" description="Disordered" evidence="1">
    <location>
        <begin position="113"/>
        <end position="142"/>
    </location>
</feature>
<keyword evidence="2" id="KW-0812">Transmembrane</keyword>
<keyword evidence="6" id="KW-1185">Reference proteome</keyword>
<evidence type="ECO:0000313" key="5">
    <source>
        <dbReference type="EMBL" id="GMT08272.1"/>
    </source>
</evidence>
<evidence type="ECO:0000313" key="6">
    <source>
        <dbReference type="Proteomes" id="UP001432027"/>
    </source>
</evidence>
<feature type="non-terminal residue" evidence="4">
    <location>
        <position position="1"/>
    </location>
</feature>
<evidence type="ECO:0000256" key="3">
    <source>
        <dbReference type="SAM" id="SignalP"/>
    </source>
</evidence>
<evidence type="ECO:0000313" key="4">
    <source>
        <dbReference type="EMBL" id="GMT06128.1"/>
    </source>
</evidence>
<feature type="compositionally biased region" description="Basic and acidic residues" evidence="1">
    <location>
        <begin position="385"/>
        <end position="395"/>
    </location>
</feature>
<keyword evidence="2" id="KW-0472">Membrane</keyword>
<feature type="chain" id="PRO_5044714707" evidence="3">
    <location>
        <begin position="18"/>
        <end position="409"/>
    </location>
</feature>
<dbReference type="Proteomes" id="UP001432027">
    <property type="component" value="Unassembled WGS sequence"/>
</dbReference>
<feature type="region of interest" description="Disordered" evidence="1">
    <location>
        <begin position="385"/>
        <end position="409"/>
    </location>
</feature>
<dbReference type="EMBL" id="BTSX01000006">
    <property type="protein sequence ID" value="GMT06128.1"/>
    <property type="molecule type" value="Genomic_DNA"/>
</dbReference>